<reference evidence="1 2" key="1">
    <citation type="submission" date="2014-11" db="EMBL/GenBank/DDBJ databases">
        <title>Genetic blueprint of the zoonotic pathogen Toxocara canis.</title>
        <authorList>
            <person name="Zhu X.-Q."/>
            <person name="Korhonen P.K."/>
            <person name="Cai H."/>
            <person name="Young N.D."/>
            <person name="Nejsum P."/>
            <person name="von Samson-Himmelstjerna G."/>
            <person name="Boag P.R."/>
            <person name="Tan P."/>
            <person name="Li Q."/>
            <person name="Min J."/>
            <person name="Yang Y."/>
            <person name="Wang X."/>
            <person name="Fang X."/>
            <person name="Hall R.S."/>
            <person name="Hofmann A."/>
            <person name="Sternberg P.W."/>
            <person name="Jex A.R."/>
            <person name="Gasser R.B."/>
        </authorList>
    </citation>
    <scope>NUCLEOTIDE SEQUENCE [LARGE SCALE GENOMIC DNA]</scope>
    <source>
        <strain evidence="1">PN_DK_2014</strain>
    </source>
</reference>
<evidence type="ECO:0000313" key="1">
    <source>
        <dbReference type="EMBL" id="KHN89112.1"/>
    </source>
</evidence>
<sequence>MAVRTENVQMQKGSIAFKEGSLIRKLERAWYYIHGNAVIVYFRSFKVRLLQLRQETAWAEDLRD</sequence>
<dbReference type="Proteomes" id="UP000031036">
    <property type="component" value="Unassembled WGS sequence"/>
</dbReference>
<protein>
    <submittedName>
        <fullName evidence="1">Uncharacterized protein</fullName>
    </submittedName>
</protein>
<dbReference type="EMBL" id="JPKZ01000043">
    <property type="protein sequence ID" value="KHN89112.1"/>
    <property type="molecule type" value="Genomic_DNA"/>
</dbReference>
<name>A0A0B2W6A5_TOXCA</name>
<accession>A0A0B2W6A5</accession>
<comment type="caution">
    <text evidence="1">The sequence shown here is derived from an EMBL/GenBank/DDBJ whole genome shotgun (WGS) entry which is preliminary data.</text>
</comment>
<dbReference type="AlphaFoldDB" id="A0A0B2W6A5"/>
<organism evidence="1 2">
    <name type="scientific">Toxocara canis</name>
    <name type="common">Canine roundworm</name>
    <dbReference type="NCBI Taxonomy" id="6265"/>
    <lineage>
        <taxon>Eukaryota</taxon>
        <taxon>Metazoa</taxon>
        <taxon>Ecdysozoa</taxon>
        <taxon>Nematoda</taxon>
        <taxon>Chromadorea</taxon>
        <taxon>Rhabditida</taxon>
        <taxon>Spirurina</taxon>
        <taxon>Ascaridomorpha</taxon>
        <taxon>Ascaridoidea</taxon>
        <taxon>Toxocaridae</taxon>
        <taxon>Toxocara</taxon>
    </lineage>
</organism>
<gene>
    <name evidence="1" type="ORF">Tcan_01837</name>
</gene>
<proteinExistence type="predicted"/>
<evidence type="ECO:0000313" key="2">
    <source>
        <dbReference type="Proteomes" id="UP000031036"/>
    </source>
</evidence>
<keyword evidence="2" id="KW-1185">Reference proteome</keyword>